<evidence type="ECO:0000256" key="1">
    <source>
        <dbReference type="SAM" id="SignalP"/>
    </source>
</evidence>
<accession>A0ABT8RKH2</accession>
<gene>
    <name evidence="2" type="ORF">Q0590_35185</name>
</gene>
<feature type="signal peptide" evidence="1">
    <location>
        <begin position="1"/>
        <end position="20"/>
    </location>
</feature>
<reference evidence="2" key="1">
    <citation type="submission" date="2023-07" db="EMBL/GenBank/DDBJ databases">
        <title>The genome sequence of Rhodocytophaga aerolata KACC 12507.</title>
        <authorList>
            <person name="Zhang X."/>
        </authorList>
    </citation>
    <scope>NUCLEOTIDE SEQUENCE</scope>
    <source>
        <strain evidence="2">KACC 12507</strain>
    </source>
</reference>
<dbReference type="Proteomes" id="UP001168528">
    <property type="component" value="Unassembled WGS sequence"/>
</dbReference>
<evidence type="ECO:0000313" key="3">
    <source>
        <dbReference type="Proteomes" id="UP001168528"/>
    </source>
</evidence>
<protein>
    <recommendedName>
        <fullName evidence="4">DUF1573 domain-containing protein</fullName>
    </recommendedName>
</protein>
<dbReference type="RefSeq" id="WP_302042367.1">
    <property type="nucleotide sequence ID" value="NZ_JAUKPO010000067.1"/>
</dbReference>
<dbReference type="EMBL" id="JAUKPO010000067">
    <property type="protein sequence ID" value="MDO1451570.1"/>
    <property type="molecule type" value="Genomic_DNA"/>
</dbReference>
<name>A0ABT8RKH2_9BACT</name>
<keyword evidence="1" id="KW-0732">Signal</keyword>
<feature type="chain" id="PRO_5045487444" description="DUF1573 domain-containing protein" evidence="1">
    <location>
        <begin position="21"/>
        <end position="163"/>
    </location>
</feature>
<evidence type="ECO:0000313" key="2">
    <source>
        <dbReference type="EMBL" id="MDO1451570.1"/>
    </source>
</evidence>
<evidence type="ECO:0008006" key="4">
    <source>
        <dbReference type="Google" id="ProtNLM"/>
    </source>
</evidence>
<keyword evidence="3" id="KW-1185">Reference proteome</keyword>
<comment type="caution">
    <text evidence="2">The sequence shown here is derived from an EMBL/GenBank/DDBJ whole genome shotgun (WGS) entry which is preliminary data.</text>
</comment>
<sequence length="163" mass="18490">MKIKLLIILFVVGLGQMLKAQDNPNQIRYVLSQIDNYAVELTFQSKITDGLCDCSVGNKKKNNNCALYAVKVEKLLCWLDSTIYTKDELLSTKQILIRKEQEAQIQLGEKVIVTLSNTSSNDYLQLRSILPMALGKEYHFISVFAYVQRMTCGGKEVTFKKGK</sequence>
<proteinExistence type="predicted"/>
<organism evidence="2 3">
    <name type="scientific">Rhodocytophaga aerolata</name>
    <dbReference type="NCBI Taxonomy" id="455078"/>
    <lineage>
        <taxon>Bacteria</taxon>
        <taxon>Pseudomonadati</taxon>
        <taxon>Bacteroidota</taxon>
        <taxon>Cytophagia</taxon>
        <taxon>Cytophagales</taxon>
        <taxon>Rhodocytophagaceae</taxon>
        <taxon>Rhodocytophaga</taxon>
    </lineage>
</organism>